<dbReference type="Pfam" id="PF13420">
    <property type="entry name" value="Acetyltransf_4"/>
    <property type="match status" value="1"/>
</dbReference>
<protein>
    <submittedName>
        <fullName evidence="2">GNAT family N-acetyltransferase</fullName>
    </submittedName>
</protein>
<evidence type="ECO:0000313" key="2">
    <source>
        <dbReference type="EMBL" id="QLY39791.1"/>
    </source>
</evidence>
<gene>
    <name evidence="2" type="ORF">HF295_02495</name>
</gene>
<proteinExistence type="predicted"/>
<name>A0A7L6N2K9_9MOLU</name>
<dbReference type="InterPro" id="IPR000182">
    <property type="entry name" value="GNAT_dom"/>
</dbReference>
<accession>A0A7L6N2K9</accession>
<evidence type="ECO:0000313" key="3">
    <source>
        <dbReference type="Proteomes" id="UP000512167"/>
    </source>
</evidence>
<dbReference type="KEGG" id="tbk:HF295_02495"/>
<dbReference type="Gene3D" id="3.40.630.30">
    <property type="match status" value="1"/>
</dbReference>
<dbReference type="Proteomes" id="UP000512167">
    <property type="component" value="Chromosome"/>
</dbReference>
<keyword evidence="2" id="KW-0808">Transferase</keyword>
<dbReference type="EMBL" id="CP051151">
    <property type="protein sequence ID" value="QLY39791.1"/>
    <property type="molecule type" value="Genomic_DNA"/>
</dbReference>
<dbReference type="GO" id="GO:0016747">
    <property type="term" value="F:acyltransferase activity, transferring groups other than amino-acyl groups"/>
    <property type="evidence" value="ECO:0007669"/>
    <property type="project" value="InterPro"/>
</dbReference>
<dbReference type="AlphaFoldDB" id="A0A7L6N2K9"/>
<feature type="domain" description="N-acetyltransferase" evidence="1">
    <location>
        <begin position="10"/>
        <end position="172"/>
    </location>
</feature>
<reference evidence="2 3" key="1">
    <citation type="submission" date="2020-04" db="EMBL/GenBank/DDBJ databases">
        <authorList>
            <person name="Zheng R.K."/>
            <person name="Sun C.M."/>
        </authorList>
    </citation>
    <scope>NUCLEOTIDE SEQUENCE [LARGE SCALE GENOMIC DNA]</scope>
    <source>
        <strain evidence="3">zrk29</strain>
    </source>
</reference>
<dbReference type="InterPro" id="IPR016181">
    <property type="entry name" value="Acyl_CoA_acyltransferase"/>
</dbReference>
<dbReference type="PROSITE" id="PS51186">
    <property type="entry name" value="GNAT"/>
    <property type="match status" value="1"/>
</dbReference>
<dbReference type="RefSeq" id="WP_312032273.1">
    <property type="nucleotide sequence ID" value="NZ_CP051151.1"/>
</dbReference>
<evidence type="ECO:0000259" key="1">
    <source>
        <dbReference type="PROSITE" id="PS51186"/>
    </source>
</evidence>
<keyword evidence="3" id="KW-1185">Reference proteome</keyword>
<sequence length="172" mass="19698">MKFLKDNQILDIAEAKVKDAKDLLVFLSQVQEENEFIVLKDSGLHKTLEEQETYLTELKNKVTSKLFIGKVKNQIVASGGIYHRDKSLEGNVVLDINVLKDYLGIGTEEHMLNHVINYARITTEIRSIDILTTDKNKNLIGIYQSIGFKLIEHDDISLKPDKDQLVYRLVIK</sequence>
<dbReference type="SUPFAM" id="SSF55729">
    <property type="entry name" value="Acyl-CoA N-acyltransferases (Nat)"/>
    <property type="match status" value="1"/>
</dbReference>
<organism evidence="2 3">
    <name type="scientific">Hujiaoplasma nucleasis</name>
    <dbReference type="NCBI Taxonomy" id="2725268"/>
    <lineage>
        <taxon>Bacteria</taxon>
        <taxon>Bacillati</taxon>
        <taxon>Mycoplasmatota</taxon>
        <taxon>Mollicutes</taxon>
        <taxon>Candidatus Izemoplasmatales</taxon>
        <taxon>Hujiaoplasmataceae</taxon>
        <taxon>Hujiaoplasma</taxon>
    </lineage>
</organism>